<name>A0A0D3D792_BRAOL</name>
<dbReference type="Proteomes" id="UP000032141">
    <property type="component" value="Chromosome C7"/>
</dbReference>
<evidence type="ECO:0000256" key="3">
    <source>
        <dbReference type="ARBA" id="ARBA00022692"/>
    </source>
</evidence>
<evidence type="ECO:0000256" key="9">
    <source>
        <dbReference type="ARBA" id="ARBA00023180"/>
    </source>
</evidence>
<evidence type="ECO:0000256" key="4">
    <source>
        <dbReference type="ARBA" id="ARBA00022729"/>
    </source>
</evidence>
<evidence type="ECO:0000256" key="10">
    <source>
        <dbReference type="SAM" id="SignalP"/>
    </source>
</evidence>
<evidence type="ECO:0000313" key="12">
    <source>
        <dbReference type="EnsemblPlants" id="Bo7g057620.1"/>
    </source>
</evidence>
<reference evidence="12 13" key="1">
    <citation type="journal article" date="2014" name="Genome Biol.">
        <title>Transcriptome and methylome profiling reveals relics of genome dominance in the mesopolyploid Brassica oleracea.</title>
        <authorList>
            <person name="Parkin I.A."/>
            <person name="Koh C."/>
            <person name="Tang H."/>
            <person name="Robinson S.J."/>
            <person name="Kagale S."/>
            <person name="Clarke W.E."/>
            <person name="Town C.D."/>
            <person name="Nixon J."/>
            <person name="Krishnakumar V."/>
            <person name="Bidwell S.L."/>
            <person name="Denoeud F."/>
            <person name="Belcram H."/>
            <person name="Links M.G."/>
            <person name="Just J."/>
            <person name="Clarke C."/>
            <person name="Bender T."/>
            <person name="Huebert T."/>
            <person name="Mason A.S."/>
            <person name="Pires J.C."/>
            <person name="Barker G."/>
            <person name="Moore J."/>
            <person name="Walley P.G."/>
            <person name="Manoli S."/>
            <person name="Batley J."/>
            <person name="Edwards D."/>
            <person name="Nelson M.N."/>
            <person name="Wang X."/>
            <person name="Paterson A.H."/>
            <person name="King G."/>
            <person name="Bancroft I."/>
            <person name="Chalhoub B."/>
            <person name="Sharpe A.G."/>
        </authorList>
    </citation>
    <scope>NUCLEOTIDE SEQUENCE</scope>
    <source>
        <strain evidence="12 13">cv. TO1000</strain>
    </source>
</reference>
<evidence type="ECO:0000256" key="7">
    <source>
        <dbReference type="ARBA" id="ARBA00023136"/>
    </source>
</evidence>
<keyword evidence="4 10" id="KW-0732">Signal</keyword>
<dbReference type="PANTHER" id="PTHR47986">
    <property type="entry name" value="OSJNBA0070M12.3 PROTEIN"/>
    <property type="match status" value="1"/>
</dbReference>
<dbReference type="Gene3D" id="3.80.10.10">
    <property type="entry name" value="Ribonuclease Inhibitor"/>
    <property type="match status" value="1"/>
</dbReference>
<accession>A0A0D3D792</accession>
<comment type="subcellular location">
    <subcellularLocation>
        <location evidence="1">Membrane</location>
        <topology evidence="1">Single-pass membrane protein</topology>
    </subcellularLocation>
</comment>
<keyword evidence="9" id="KW-0325">Glycoprotein</keyword>
<feature type="chain" id="PRO_5002259336" description="Leucine-rich repeat-containing N-terminal plant-type domain-containing protein" evidence="10">
    <location>
        <begin position="23"/>
        <end position="295"/>
    </location>
</feature>
<feature type="domain" description="Leucine-rich repeat-containing N-terminal plant-type" evidence="11">
    <location>
        <begin position="22"/>
        <end position="59"/>
    </location>
</feature>
<dbReference type="Pfam" id="PF08263">
    <property type="entry name" value="LRRNT_2"/>
    <property type="match status" value="1"/>
</dbReference>
<keyword evidence="7" id="KW-0472">Membrane</keyword>
<evidence type="ECO:0000256" key="5">
    <source>
        <dbReference type="ARBA" id="ARBA00022737"/>
    </source>
</evidence>
<keyword evidence="5" id="KW-0677">Repeat</keyword>
<dbReference type="Pfam" id="PF13855">
    <property type="entry name" value="LRR_8"/>
    <property type="match status" value="1"/>
</dbReference>
<dbReference type="OMA" id="MSSHNEG"/>
<feature type="signal peptide" evidence="10">
    <location>
        <begin position="1"/>
        <end position="22"/>
    </location>
</feature>
<keyword evidence="6" id="KW-1133">Transmembrane helix</keyword>
<dbReference type="HOGENOM" id="CLU_944437_0_0_1"/>
<dbReference type="Pfam" id="PF00560">
    <property type="entry name" value="LRR_1"/>
    <property type="match status" value="2"/>
</dbReference>
<dbReference type="InterPro" id="IPR001611">
    <property type="entry name" value="Leu-rich_rpt"/>
</dbReference>
<dbReference type="PANTHER" id="PTHR47986:SF10">
    <property type="entry name" value="RECEPTOR-LIKE KINASE TMK4"/>
    <property type="match status" value="1"/>
</dbReference>
<dbReference type="SMART" id="SM00369">
    <property type="entry name" value="LRR_TYP"/>
    <property type="match status" value="2"/>
</dbReference>
<dbReference type="InterPro" id="IPR052422">
    <property type="entry name" value="Auxin_Ser/Thr_Kinase"/>
</dbReference>
<dbReference type="eggNOG" id="ENOG502QPZR">
    <property type="taxonomic scope" value="Eukaryota"/>
</dbReference>
<organism evidence="12 13">
    <name type="scientific">Brassica oleracea var. oleracea</name>
    <dbReference type="NCBI Taxonomy" id="109376"/>
    <lineage>
        <taxon>Eukaryota</taxon>
        <taxon>Viridiplantae</taxon>
        <taxon>Streptophyta</taxon>
        <taxon>Embryophyta</taxon>
        <taxon>Tracheophyta</taxon>
        <taxon>Spermatophyta</taxon>
        <taxon>Magnoliopsida</taxon>
        <taxon>eudicotyledons</taxon>
        <taxon>Gunneridae</taxon>
        <taxon>Pentapetalae</taxon>
        <taxon>rosids</taxon>
        <taxon>malvids</taxon>
        <taxon>Brassicales</taxon>
        <taxon>Brassicaceae</taxon>
        <taxon>Brassiceae</taxon>
        <taxon>Brassica</taxon>
    </lineage>
</organism>
<dbReference type="InterPro" id="IPR003591">
    <property type="entry name" value="Leu-rich_rpt_typical-subtyp"/>
</dbReference>
<keyword evidence="8" id="KW-0675">Receptor</keyword>
<dbReference type="SUPFAM" id="SSF52058">
    <property type="entry name" value="L domain-like"/>
    <property type="match status" value="1"/>
</dbReference>
<dbReference type="GO" id="GO:0016020">
    <property type="term" value="C:membrane"/>
    <property type="evidence" value="ECO:0007669"/>
    <property type="project" value="UniProtKB-SubCell"/>
</dbReference>
<evidence type="ECO:0000256" key="2">
    <source>
        <dbReference type="ARBA" id="ARBA00022614"/>
    </source>
</evidence>
<evidence type="ECO:0000256" key="8">
    <source>
        <dbReference type="ARBA" id="ARBA00023170"/>
    </source>
</evidence>
<dbReference type="EnsemblPlants" id="Bo7g057620.1">
    <property type="protein sequence ID" value="Bo7g057620.1"/>
    <property type="gene ID" value="Bo7g057620"/>
</dbReference>
<evidence type="ECO:0000313" key="13">
    <source>
        <dbReference type="Proteomes" id="UP000032141"/>
    </source>
</evidence>
<protein>
    <recommendedName>
        <fullName evidence="11">Leucine-rich repeat-containing N-terminal plant-type domain-containing protein</fullName>
    </recommendedName>
</protein>
<keyword evidence="3" id="KW-0812">Transmembrane</keyword>
<dbReference type="Gramene" id="Bo7g057620.1">
    <property type="protein sequence ID" value="Bo7g057620.1"/>
    <property type="gene ID" value="Bo7g057620"/>
</dbReference>
<dbReference type="InterPro" id="IPR013210">
    <property type="entry name" value="LRR_N_plant-typ"/>
</dbReference>
<dbReference type="STRING" id="109376.A0A0D3D792"/>
<proteinExistence type="predicted"/>
<keyword evidence="2" id="KW-0433">Leucine-rich repeat</keyword>
<evidence type="ECO:0000256" key="6">
    <source>
        <dbReference type="ARBA" id="ARBA00022989"/>
    </source>
</evidence>
<evidence type="ECO:0000259" key="11">
    <source>
        <dbReference type="Pfam" id="PF08263"/>
    </source>
</evidence>
<sequence>MEVTPYLLFLLFTVYLLAVTTADDRAAMLALAKSFTPPPSDWSTTSSTGCCTWSGVRCTSESDRVTSISLEDESLAGDLAPEVSTLSELKSINLQGNKLSGTIPSLAKLNSLREIYLDSNLFQGVEPGAFAGLTSLRILSMRDNRNIFSWSFPSGIADSTSFTTVNILGLSYNNITGVLPPSLAKSSIQNLRVNDQFSGLSGTIQVLSGMTSLSQAWLQKNQFTGSIPKVLTSLPNLQLIDLSNNNLTCDIPMFSATVAFIYKPDNLLLVDSSGPGIASDSNDDILISLGWDFYC</sequence>
<keyword evidence="13" id="KW-1185">Reference proteome</keyword>
<dbReference type="AlphaFoldDB" id="A0A0D3D792"/>
<dbReference type="InterPro" id="IPR032675">
    <property type="entry name" value="LRR_dom_sf"/>
</dbReference>
<reference evidence="12" key="2">
    <citation type="submission" date="2015-03" db="UniProtKB">
        <authorList>
            <consortium name="EnsemblPlants"/>
        </authorList>
    </citation>
    <scope>IDENTIFICATION</scope>
</reference>
<evidence type="ECO:0000256" key="1">
    <source>
        <dbReference type="ARBA" id="ARBA00004167"/>
    </source>
</evidence>
<dbReference type="PROSITE" id="PS51450">
    <property type="entry name" value="LRR"/>
    <property type="match status" value="1"/>
</dbReference>